<dbReference type="CDD" id="cd08041">
    <property type="entry name" value="OBF_kDNA_ligase_like"/>
    <property type="match status" value="1"/>
</dbReference>
<proteinExistence type="predicted"/>
<dbReference type="CDD" id="cd07896">
    <property type="entry name" value="Adenylation_kDNA_ligase_like"/>
    <property type="match status" value="1"/>
</dbReference>
<dbReference type="InterPro" id="IPR029319">
    <property type="entry name" value="DNA_ligase_OB"/>
</dbReference>
<sequence length="284" mass="31739">MTTKITPRQIPFFLMFILSWFAVASAVWAGQMLPQAYSAQVDVSGWLMSEKLDGVRGRWDGRELRSKNGHLFRPPEAFIRGLPDFPLEGEIWGGRETFGQTAAVVQRARDDEGWLGLQFVIFDVPAAEGGFTDRIAKARAWFAAHPSDYAFVIPQVPVRDRAHLREELRRVESLGGEGLIVRKPDALYLPGRSTEILKVKNYQDAEALVIAHFPGSGRNTGRLGSLLAELPDGTRFKVGSGFSDAERENPPPVGAIITFKYYGFYPSGIPKFPSFLRLRQDQDL</sequence>
<evidence type="ECO:0000256" key="3">
    <source>
        <dbReference type="ARBA" id="ARBA00022763"/>
    </source>
</evidence>
<dbReference type="PANTHER" id="PTHR47810">
    <property type="entry name" value="DNA LIGASE"/>
    <property type="match status" value="1"/>
</dbReference>
<dbReference type="Gene3D" id="2.40.50.140">
    <property type="entry name" value="Nucleic acid-binding proteins"/>
    <property type="match status" value="1"/>
</dbReference>
<reference evidence="6 7" key="1">
    <citation type="submission" date="2016-10" db="EMBL/GenBank/DDBJ databases">
        <authorList>
            <person name="de Groot N.N."/>
        </authorList>
    </citation>
    <scope>NUCLEOTIDE SEQUENCE [LARGE SCALE GENOMIC DNA]</scope>
    <source>
        <strain evidence="6 7">DSM 17813</strain>
    </source>
</reference>
<gene>
    <name evidence="6" type="ORF">SAMN05660860_01660</name>
</gene>
<dbReference type="Gene3D" id="3.30.1490.70">
    <property type="match status" value="1"/>
</dbReference>
<dbReference type="Pfam" id="PF14743">
    <property type="entry name" value="DNA_ligase_OB_2"/>
    <property type="match status" value="1"/>
</dbReference>
<keyword evidence="3" id="KW-0227">DNA damage</keyword>
<name>A0A1G9PP83_9BACT</name>
<dbReference type="SUPFAM" id="SSF56091">
    <property type="entry name" value="DNA ligase/mRNA capping enzyme, catalytic domain"/>
    <property type="match status" value="1"/>
</dbReference>
<dbReference type="Proteomes" id="UP000182146">
    <property type="component" value="Unassembled WGS sequence"/>
</dbReference>
<dbReference type="InterPro" id="IPR050326">
    <property type="entry name" value="NAD_dep_DNA_ligaseB"/>
</dbReference>
<evidence type="ECO:0000256" key="4">
    <source>
        <dbReference type="ARBA" id="ARBA00023204"/>
    </source>
</evidence>
<keyword evidence="4" id="KW-0234">DNA repair</keyword>
<dbReference type="GO" id="GO:0006260">
    <property type="term" value="P:DNA replication"/>
    <property type="evidence" value="ECO:0007669"/>
    <property type="project" value="UniProtKB-KW"/>
</dbReference>
<dbReference type="PANTHER" id="PTHR47810:SF1">
    <property type="entry name" value="DNA LIGASE B"/>
    <property type="match status" value="1"/>
</dbReference>
<dbReference type="GO" id="GO:0006281">
    <property type="term" value="P:DNA repair"/>
    <property type="evidence" value="ECO:0007669"/>
    <property type="project" value="UniProtKB-KW"/>
</dbReference>
<dbReference type="GO" id="GO:0016874">
    <property type="term" value="F:ligase activity"/>
    <property type="evidence" value="ECO:0007669"/>
    <property type="project" value="UniProtKB-KW"/>
</dbReference>
<protein>
    <submittedName>
        <fullName evidence="6">DNA ligase-1</fullName>
    </submittedName>
</protein>
<dbReference type="SUPFAM" id="SSF50249">
    <property type="entry name" value="Nucleic acid-binding proteins"/>
    <property type="match status" value="1"/>
</dbReference>
<dbReference type="STRING" id="392333.SAMN05660860_01660"/>
<evidence type="ECO:0000313" key="7">
    <source>
        <dbReference type="Proteomes" id="UP000182146"/>
    </source>
</evidence>
<keyword evidence="1 6" id="KW-0436">Ligase</keyword>
<evidence type="ECO:0000256" key="2">
    <source>
        <dbReference type="ARBA" id="ARBA00022705"/>
    </source>
</evidence>
<dbReference type="OrthoDB" id="9767858at2"/>
<keyword evidence="2" id="KW-0235">DNA replication</keyword>
<feature type="domain" description="DNA ligase OB-like" evidence="5">
    <location>
        <begin position="214"/>
        <end position="279"/>
    </location>
</feature>
<dbReference type="NCBIfam" id="NF006592">
    <property type="entry name" value="PRK09125.1"/>
    <property type="match status" value="1"/>
</dbReference>
<accession>A0A1G9PP83</accession>
<evidence type="ECO:0000259" key="5">
    <source>
        <dbReference type="Pfam" id="PF14743"/>
    </source>
</evidence>
<dbReference type="AlphaFoldDB" id="A0A1G9PP83"/>
<evidence type="ECO:0000256" key="1">
    <source>
        <dbReference type="ARBA" id="ARBA00022598"/>
    </source>
</evidence>
<dbReference type="Gene3D" id="3.30.470.30">
    <property type="entry name" value="DNA ligase/mRNA capping enzyme"/>
    <property type="match status" value="1"/>
</dbReference>
<organism evidence="6 7">
    <name type="scientific">Geoalkalibacter ferrihydriticus</name>
    <dbReference type="NCBI Taxonomy" id="392333"/>
    <lineage>
        <taxon>Bacteria</taxon>
        <taxon>Pseudomonadati</taxon>
        <taxon>Thermodesulfobacteriota</taxon>
        <taxon>Desulfuromonadia</taxon>
        <taxon>Desulfuromonadales</taxon>
        <taxon>Geoalkalibacteraceae</taxon>
        <taxon>Geoalkalibacter</taxon>
    </lineage>
</organism>
<evidence type="ECO:0000313" key="6">
    <source>
        <dbReference type="EMBL" id="SDM00499.1"/>
    </source>
</evidence>
<dbReference type="EMBL" id="FNGU01000003">
    <property type="protein sequence ID" value="SDM00499.1"/>
    <property type="molecule type" value="Genomic_DNA"/>
</dbReference>
<dbReference type="InterPro" id="IPR012340">
    <property type="entry name" value="NA-bd_OB-fold"/>
</dbReference>